<dbReference type="Gene3D" id="3.40.50.300">
    <property type="entry name" value="P-loop containing nucleotide triphosphate hydrolases"/>
    <property type="match status" value="1"/>
</dbReference>
<dbReference type="Pfam" id="PF00145">
    <property type="entry name" value="DNA_methylase"/>
    <property type="match status" value="1"/>
</dbReference>
<dbReference type="GO" id="GO:0006281">
    <property type="term" value="P:DNA repair"/>
    <property type="evidence" value="ECO:0007669"/>
    <property type="project" value="TreeGrafter"/>
</dbReference>
<dbReference type="GO" id="GO:0016787">
    <property type="term" value="F:hydrolase activity"/>
    <property type="evidence" value="ECO:0007669"/>
    <property type="project" value="UniProtKB-KW"/>
</dbReference>
<feature type="domain" description="Helicase ATP-binding" evidence="7">
    <location>
        <begin position="1381"/>
        <end position="1749"/>
    </location>
</feature>
<feature type="region of interest" description="Disordered" evidence="6">
    <location>
        <begin position="179"/>
        <end position="407"/>
    </location>
</feature>
<dbReference type="PANTHER" id="PTHR45626">
    <property type="entry name" value="TRANSCRIPTION TERMINATION FACTOR 2-RELATED"/>
    <property type="match status" value="1"/>
</dbReference>
<name>A0A4Q4SJF1_9PLEO</name>
<feature type="compositionally biased region" description="Acidic residues" evidence="6">
    <location>
        <begin position="361"/>
        <end position="376"/>
    </location>
</feature>
<evidence type="ECO:0000256" key="5">
    <source>
        <dbReference type="ARBA" id="ARBA00022840"/>
    </source>
</evidence>
<feature type="region of interest" description="Disordered" evidence="6">
    <location>
        <begin position="425"/>
        <end position="451"/>
    </location>
</feature>
<dbReference type="InterPro" id="IPR027417">
    <property type="entry name" value="P-loop_NTPase"/>
</dbReference>
<evidence type="ECO:0000313" key="8">
    <source>
        <dbReference type="EMBL" id="RYO70312.1"/>
    </source>
</evidence>
<dbReference type="GO" id="GO:0005634">
    <property type="term" value="C:nucleus"/>
    <property type="evidence" value="ECO:0007669"/>
    <property type="project" value="TreeGrafter"/>
</dbReference>
<keyword evidence="2" id="KW-0808">Transferase</keyword>
<dbReference type="Gene3D" id="3.40.50.150">
    <property type="entry name" value="Vaccinia Virus protein VP39"/>
    <property type="match status" value="1"/>
</dbReference>
<evidence type="ECO:0000256" key="1">
    <source>
        <dbReference type="ARBA" id="ARBA00022603"/>
    </source>
</evidence>
<reference evidence="9" key="1">
    <citation type="journal article" date="2019" name="bioRxiv">
        <title>Genomics, evolutionary history and diagnostics of the Alternaria alternata species group including apple and Asian pear pathotypes.</title>
        <authorList>
            <person name="Armitage A.D."/>
            <person name="Cockerton H.M."/>
            <person name="Sreenivasaprasad S."/>
            <person name="Woodhall J.W."/>
            <person name="Lane C.R."/>
            <person name="Harrison R.J."/>
            <person name="Clarkson J.P."/>
        </authorList>
    </citation>
    <scope>NUCLEOTIDE SEQUENCE [LARGE SCALE GENOMIC DNA]</scope>
    <source>
        <strain evidence="9">RGR 97.0016</strain>
    </source>
</reference>
<dbReference type="SMART" id="SM00487">
    <property type="entry name" value="DEXDc"/>
    <property type="match status" value="1"/>
</dbReference>
<dbReference type="GO" id="GO:0005524">
    <property type="term" value="F:ATP binding"/>
    <property type="evidence" value="ECO:0007669"/>
    <property type="project" value="UniProtKB-KW"/>
</dbReference>
<protein>
    <recommendedName>
        <fullName evidence="7">Helicase ATP-binding domain-containing protein</fullName>
    </recommendedName>
</protein>
<feature type="compositionally biased region" description="Polar residues" evidence="6">
    <location>
        <begin position="270"/>
        <end position="284"/>
    </location>
</feature>
<dbReference type="InterPro" id="IPR038718">
    <property type="entry name" value="SNF2-like_sf"/>
</dbReference>
<evidence type="ECO:0000256" key="6">
    <source>
        <dbReference type="SAM" id="MobiDB-lite"/>
    </source>
</evidence>
<proteinExistence type="predicted"/>
<dbReference type="InterPro" id="IPR050628">
    <property type="entry name" value="SNF2_RAD54_helicase_TF"/>
</dbReference>
<comment type="caution">
    <text evidence="8">The sequence shown here is derived from an EMBL/GenBank/DDBJ whole genome shotgun (WGS) entry which is preliminary data.</text>
</comment>
<dbReference type="GO" id="GO:0008094">
    <property type="term" value="F:ATP-dependent activity, acting on DNA"/>
    <property type="evidence" value="ECO:0007669"/>
    <property type="project" value="TreeGrafter"/>
</dbReference>
<dbReference type="PANTHER" id="PTHR45626:SF26">
    <property type="entry name" value="FAMILY HELICASE, PUTATIVE (AFU_ORTHOLOGUE AFUA_2G09120)-RELATED"/>
    <property type="match status" value="1"/>
</dbReference>
<keyword evidence="5" id="KW-0067">ATP-binding</keyword>
<feature type="compositionally biased region" description="Acidic residues" evidence="6">
    <location>
        <begin position="384"/>
        <end position="405"/>
    </location>
</feature>
<sequence length="2306" mass="259349">MAHEKSRKRKREAELSPARNAPEWDADTTEIATHRKNTRTGQIKCTALTETQTRGNQVRNTRRARPVNARSVNVPAPNNPTSLPEINDPPDLVIPRDCCYFCLTRGGNAAYECRKEEGEDLCTRCIRDRKKSCRLPTRQESAAIAARCPRCTIRGFKACNGRDPCDTCTRNKTEHLCRKLPEKNKKRPDNPRRRSTITPQSEDDTPEKPTNGRKTRHSNYDDAQPTTENVYEKPKRSTIRSGTARSKRRKPFPDSEPDEHTQVAGPRSSPAGSSLRESTRTSEQLVDANDHTQDADDGLPSRITSNDLRLGDDLELDTSSGEDLLVEEADIDQSKGSGTSSRHVGGRSIRARPRVSYVEQFPDDPSDLTAGDESESDVYVSPATDEESEADIDLVSSEDENEDEASVISDPGSLDIMLDEESIAIEGDNPKPKLHRQHKPGESTRAGKGIDLNLPPLSSIQECMSDMTTKAVQLGLCEALESLGERLIRVATMCSGTESPLLALDEISKALVAIGHTPMQIQQEFCAEIEVFKQGYIERNFVPNRLFRDVRDFIRESATTAVTAYGAEVDIPTDVDILIAGFVCKDLSRLNTRGKTLDDGGESGDTFQGMYAYTDRFRPSIVLLENVKNEKKTWDDVVRRFDKIGYEAQWIYCDTKNYYLPQTRERMYMIAIERTHFGKGVKSATSQWKDLMRNLERQCSSPYEAFLPDSLKESSGYSLLKNEPDWALCKLRNDHIRSEKRLGILSPISRRSDNGTVLPPDFADRKFYISQSSRVHDAIDIAHLEAAAKGYDSLYKMALWDVSQNVDRFKADLGITPCITPGGQDFASNRQHALNGSQLLMLQGMPLDRLLFANETQKDLQNLAGNAMSTTVIGASLISALIVGCKALRPYQAKSGGKTLSAPPGSNMITEPSMLKRTFVQPSTFEDLNLVKLQQEAKSSARMCNCEGKQAISKSAIQICSACGHSACSSCAGNPKHVYRTIVPANHRITLPDEFIRQWRQLMPSRLKFDVFPDISHLASELGAKDPILDGYLATVSEAQLGSQYFCIGDFSRDYNQWKITYSSHQATVELVVGDHIQWSLFVKCPTHLPGNSTLRKFLSNPIAQATVADTLLNVEWRVRIPSTKDLVVDMSDSSEKISSCRSRLGLSDYKEETVPKRIKVKSDSLTAIVGDYEHLPHCGTAFTSLYKRSMAVNDMYMFLDPDPIGRPEHDSFVFSRDHTRKHYDVFLHNELSVQTFADYSWALESAKTLPQCLSWQAVHSDWQGKCSCAPIYPEILWSVENGVATAHEDRRVAATFERAIKQRPAIVQLEASSDASGTRIRVSVDIMSLVHRAQGRLPEVDSATTSWRLITDHADLPSQPFPKFRLQSNSSDIRDALFKLPGYLRGAQKKSVAWMAEQEIGRPITICETEESVFPGLGWRAEAQVKTEKIVRGGVLADQPSFGKTVSSIGLIQSEFHQVTPEELIKCNQPLAAEQPQRLDSAATLVVCPPHITHQWSTELQEFLGSEEFDDYNVLIIENYSQLKSFTIEDFLQSRIIIVSWTLFSEEGYISELAKFTALPEPLKTSRRAFSCWLDNAVSEIPSQLAVYQRYDYKHFKRLTEQFLDERLLKPEFQATLPVKILHGAAYESFGTQLPSRPSKRVKTKAKFEADSSSNLAPLLHLFQFNRIIVDEYHYLNDNDKIGSNFVATSIKKIAAHKRWCLSGTPALANFSDVNQLASFLGVKLGRYFCGDGTVTTSAEKTSRLDQTDVESFLSQTEVMSRQWHEGRHQRAQEFLDNFVRQNEAELRHIQCSEKLLSVDLDVAHHALYLELSQYLISQKMQIKKLNQKSGSDRSSRLNDSLEGSASAEEALLRCALLFETEEGRSALEVLIEKRSRQLRSTEKELLRLLSEFEGSMKLISNTESGIKELYGHYRKDVTQYNWLGDDESSQRVRAMLKTAQKTPRRDTTAIEETSKIQRERTIKQQLSQLRDISLELAHRTRSKRFVVSIRDHLQLATLDKIRPLRCSSSSCKGTVDLQLLFSIPHCGHTACKECLELRTDDETCVHLGCNSHASEGNLIRIADLGSNESEDTGQGYGNKLEAVVQIVRRMPAFDQGIIFVPNEEIVSILETVFDRYDISYHSPGRGRHTASAKLMEEFKTNKDPKTRKKLIILNLRSESAAGVNLTIANHVVFVSPFLAKTQYNYDSAMAQAIARSRRYGQKKKVHIYHVVALRTIDVDILEHRLRRSDALTSTGSTAKSLESLSTKKEKTRLARNNKGEIMLIPHTWLADRAKREILGIEESPDRLTSLINFSETFEQEDDES</sequence>
<accession>A0A4Q4SJF1</accession>
<dbReference type="SUPFAM" id="SSF53335">
    <property type="entry name" value="S-adenosyl-L-methionine-dependent methyltransferases"/>
    <property type="match status" value="1"/>
</dbReference>
<evidence type="ECO:0000259" key="7">
    <source>
        <dbReference type="SMART" id="SM00487"/>
    </source>
</evidence>
<dbReference type="Gene3D" id="3.40.50.10810">
    <property type="entry name" value="Tandem AAA-ATPase domain"/>
    <property type="match status" value="2"/>
</dbReference>
<feature type="region of interest" description="Disordered" evidence="6">
    <location>
        <begin position="1"/>
        <end position="40"/>
    </location>
</feature>
<gene>
    <name evidence="8" type="ORF">AA0113_g3175</name>
</gene>
<dbReference type="GO" id="GO:0008168">
    <property type="term" value="F:methyltransferase activity"/>
    <property type="evidence" value="ECO:0007669"/>
    <property type="project" value="UniProtKB-KW"/>
</dbReference>
<evidence type="ECO:0000256" key="2">
    <source>
        <dbReference type="ARBA" id="ARBA00022679"/>
    </source>
</evidence>
<keyword evidence="9" id="KW-1185">Reference proteome</keyword>
<dbReference type="InterPro" id="IPR014001">
    <property type="entry name" value="Helicase_ATP-bd"/>
</dbReference>
<keyword evidence="4" id="KW-0378">Hydrolase</keyword>
<feature type="compositionally biased region" description="Basic residues" evidence="6">
    <location>
        <begin position="1"/>
        <end position="10"/>
    </location>
</feature>
<dbReference type="InterPro" id="IPR000330">
    <property type="entry name" value="SNF2_N"/>
</dbReference>
<dbReference type="Proteomes" id="UP000293823">
    <property type="component" value="Unassembled WGS sequence"/>
</dbReference>
<dbReference type="SUPFAM" id="SSF52540">
    <property type="entry name" value="P-loop containing nucleoside triphosphate hydrolases"/>
    <property type="match status" value="2"/>
</dbReference>
<keyword evidence="1" id="KW-0489">Methyltransferase</keyword>
<evidence type="ECO:0000256" key="4">
    <source>
        <dbReference type="ARBA" id="ARBA00022801"/>
    </source>
</evidence>
<dbReference type="GO" id="GO:0032259">
    <property type="term" value="P:methylation"/>
    <property type="evidence" value="ECO:0007669"/>
    <property type="project" value="UniProtKB-KW"/>
</dbReference>
<evidence type="ECO:0000313" key="9">
    <source>
        <dbReference type="Proteomes" id="UP000293823"/>
    </source>
</evidence>
<dbReference type="EMBL" id="PEJP01000010">
    <property type="protein sequence ID" value="RYO70312.1"/>
    <property type="molecule type" value="Genomic_DNA"/>
</dbReference>
<dbReference type="OrthoDB" id="423221at2759"/>
<evidence type="ECO:0000256" key="3">
    <source>
        <dbReference type="ARBA" id="ARBA00022741"/>
    </source>
</evidence>
<keyword evidence="3" id="KW-0547">Nucleotide-binding</keyword>
<organism evidence="8 9">
    <name type="scientific">Alternaria arborescens</name>
    <dbReference type="NCBI Taxonomy" id="156630"/>
    <lineage>
        <taxon>Eukaryota</taxon>
        <taxon>Fungi</taxon>
        <taxon>Dikarya</taxon>
        <taxon>Ascomycota</taxon>
        <taxon>Pezizomycotina</taxon>
        <taxon>Dothideomycetes</taxon>
        <taxon>Pleosporomycetidae</taxon>
        <taxon>Pleosporales</taxon>
        <taxon>Pleosporineae</taxon>
        <taxon>Pleosporaceae</taxon>
        <taxon>Alternaria</taxon>
        <taxon>Alternaria sect. Alternaria</taxon>
    </lineage>
</organism>
<dbReference type="InterPro" id="IPR029063">
    <property type="entry name" value="SAM-dependent_MTases_sf"/>
</dbReference>
<feature type="compositionally biased region" description="Basic and acidic residues" evidence="6">
    <location>
        <begin position="179"/>
        <end position="192"/>
    </location>
</feature>
<dbReference type="Pfam" id="PF00176">
    <property type="entry name" value="SNF2-rel_dom"/>
    <property type="match status" value="1"/>
</dbReference>
<dbReference type="InterPro" id="IPR001525">
    <property type="entry name" value="C5_MeTfrase"/>
</dbReference>